<accession>A0ABT0SX60</accession>
<dbReference type="CDD" id="cd05254">
    <property type="entry name" value="dTDP_HR_like_SDR_e"/>
    <property type="match status" value="1"/>
</dbReference>
<dbReference type="InterPro" id="IPR029903">
    <property type="entry name" value="RmlD-like-bd"/>
</dbReference>
<evidence type="ECO:0000259" key="7">
    <source>
        <dbReference type="Pfam" id="PF04321"/>
    </source>
</evidence>
<keyword evidence="6" id="KW-0521">NADP</keyword>
<comment type="pathway">
    <text evidence="1 6">Carbohydrate biosynthesis; dTDP-L-rhamnose biosynthesis.</text>
</comment>
<protein>
    <recommendedName>
        <fullName evidence="4 6">dTDP-4-dehydrorhamnose reductase</fullName>
        <ecNumber evidence="3 6">1.1.1.133</ecNumber>
    </recommendedName>
</protein>
<comment type="caution">
    <text evidence="8">The sequence shown here is derived from an EMBL/GenBank/DDBJ whole genome shotgun (WGS) entry which is preliminary data.</text>
</comment>
<feature type="domain" description="RmlD-like substrate binding" evidence="7">
    <location>
        <begin position="6"/>
        <end position="291"/>
    </location>
</feature>
<proteinExistence type="inferred from homology"/>
<keyword evidence="9" id="KW-1185">Reference proteome</keyword>
<evidence type="ECO:0000256" key="4">
    <source>
        <dbReference type="ARBA" id="ARBA00017099"/>
    </source>
</evidence>
<evidence type="ECO:0000256" key="2">
    <source>
        <dbReference type="ARBA" id="ARBA00010944"/>
    </source>
</evidence>
<evidence type="ECO:0000313" key="9">
    <source>
        <dbReference type="Proteomes" id="UP001165369"/>
    </source>
</evidence>
<dbReference type="Gene3D" id="3.40.50.720">
    <property type="entry name" value="NAD(P)-binding Rossmann-like Domain"/>
    <property type="match status" value="1"/>
</dbReference>
<keyword evidence="6 8" id="KW-0560">Oxidoreductase</keyword>
<dbReference type="RefSeq" id="WP_250059257.1">
    <property type="nucleotide sequence ID" value="NZ_JAMJPK010000001.1"/>
</dbReference>
<dbReference type="EMBL" id="JAMJPK010000001">
    <property type="protein sequence ID" value="MCL7939249.1"/>
    <property type="molecule type" value="Genomic_DNA"/>
</dbReference>
<evidence type="ECO:0000256" key="5">
    <source>
        <dbReference type="ARBA" id="ARBA00048200"/>
    </source>
</evidence>
<comment type="catalytic activity">
    <reaction evidence="5 6">
        <text>dTDP-beta-L-rhamnose + NADP(+) = dTDP-4-dehydro-beta-L-rhamnose + NADPH + H(+)</text>
        <dbReference type="Rhea" id="RHEA:21796"/>
        <dbReference type="ChEBI" id="CHEBI:15378"/>
        <dbReference type="ChEBI" id="CHEBI:57510"/>
        <dbReference type="ChEBI" id="CHEBI:57783"/>
        <dbReference type="ChEBI" id="CHEBI:58349"/>
        <dbReference type="ChEBI" id="CHEBI:62830"/>
        <dbReference type="EC" id="1.1.1.133"/>
    </reaction>
</comment>
<dbReference type="Proteomes" id="UP001165369">
    <property type="component" value="Unassembled WGS sequence"/>
</dbReference>
<dbReference type="PANTHER" id="PTHR10491:SF4">
    <property type="entry name" value="METHIONINE ADENOSYLTRANSFERASE 2 SUBUNIT BETA"/>
    <property type="match status" value="1"/>
</dbReference>
<reference evidence="8" key="1">
    <citation type="submission" date="2022-05" db="EMBL/GenBank/DDBJ databases">
        <title>Halomonas geminus sp. nov. and Halomonas llamarensis sp. nov. isolated from high-altitude salars of the Atacama Desert.</title>
        <authorList>
            <person name="Hintersatz C."/>
            <person name="Rojas L.A."/>
            <person name="Wei T.-S."/>
            <person name="Kutschke S."/>
            <person name="Lehmann F."/>
            <person name="Jain R."/>
            <person name="Pollmann K."/>
        </authorList>
    </citation>
    <scope>NUCLEOTIDE SEQUENCE</scope>
    <source>
        <strain evidence="8">ATCH28</strain>
    </source>
</reference>
<dbReference type="Pfam" id="PF04321">
    <property type="entry name" value="RmlD_sub_bind"/>
    <property type="match status" value="1"/>
</dbReference>
<dbReference type="EC" id="1.1.1.133" evidence="3 6"/>
<organism evidence="8 9">
    <name type="scientific">Halomonas gemina</name>
    <dbReference type="NCBI Taxonomy" id="2945105"/>
    <lineage>
        <taxon>Bacteria</taxon>
        <taxon>Pseudomonadati</taxon>
        <taxon>Pseudomonadota</taxon>
        <taxon>Gammaproteobacteria</taxon>
        <taxon>Oceanospirillales</taxon>
        <taxon>Halomonadaceae</taxon>
        <taxon>Halomonas</taxon>
    </lineage>
</organism>
<dbReference type="Gene3D" id="3.90.25.10">
    <property type="entry name" value="UDP-galactose 4-epimerase, domain 1"/>
    <property type="match status" value="1"/>
</dbReference>
<dbReference type="PANTHER" id="PTHR10491">
    <property type="entry name" value="DTDP-4-DEHYDRORHAMNOSE REDUCTASE"/>
    <property type="match status" value="1"/>
</dbReference>
<evidence type="ECO:0000256" key="3">
    <source>
        <dbReference type="ARBA" id="ARBA00012929"/>
    </source>
</evidence>
<evidence type="ECO:0000256" key="1">
    <source>
        <dbReference type="ARBA" id="ARBA00004781"/>
    </source>
</evidence>
<comment type="function">
    <text evidence="6">Catalyzes the reduction of dTDP-6-deoxy-L-lyxo-4-hexulose to yield dTDP-L-rhamnose.</text>
</comment>
<sequence>MKGNKKILVTGGTGQVGFELQRQLCLLGKVLAPTRQELDLTDARAVAAWLDKHQPDLIANGAAYTAVDKAESEPELAHRLNAELPAQLAEYSKSRSQWLVHYSSDYVYPGSGDTPWQEDDPTRPLGVYGQTKLAGDQSIKASGCRHLIFRTSWVYSARGNNFMKTMLRLGRERDKLKVVSDQIGVPTSARLIAQISVLALERQLLDGVYHLAPHGETSWHGFASEIFSQAKDLGETRLIHPDAVVAIPTSEYPTPAARPLNSRLSLTKLEQALDLEIPDWNEQLKLTLQEYLFKN</sequence>
<evidence type="ECO:0000256" key="6">
    <source>
        <dbReference type="RuleBase" id="RU364082"/>
    </source>
</evidence>
<comment type="similarity">
    <text evidence="2 6">Belongs to the dTDP-4-dehydrorhamnose reductase family.</text>
</comment>
<dbReference type="NCBIfam" id="TIGR01214">
    <property type="entry name" value="rmlD"/>
    <property type="match status" value="1"/>
</dbReference>
<dbReference type="GO" id="GO:0008831">
    <property type="term" value="F:dTDP-4-dehydrorhamnose reductase activity"/>
    <property type="evidence" value="ECO:0007669"/>
    <property type="project" value="UniProtKB-EC"/>
</dbReference>
<name>A0ABT0SX60_9GAMM</name>
<gene>
    <name evidence="8" type="primary">rfbD</name>
    <name evidence="8" type="ORF">M8009_02880</name>
</gene>
<evidence type="ECO:0000313" key="8">
    <source>
        <dbReference type="EMBL" id="MCL7939249.1"/>
    </source>
</evidence>
<comment type="cofactor">
    <cofactor evidence="6">
        <name>Mg(2+)</name>
        <dbReference type="ChEBI" id="CHEBI:18420"/>
    </cofactor>
    <text evidence="6">Binds 1 Mg(2+) ion per monomer.</text>
</comment>
<dbReference type="SUPFAM" id="SSF51735">
    <property type="entry name" value="NAD(P)-binding Rossmann-fold domains"/>
    <property type="match status" value="1"/>
</dbReference>
<dbReference type="InterPro" id="IPR036291">
    <property type="entry name" value="NAD(P)-bd_dom_sf"/>
</dbReference>
<dbReference type="InterPro" id="IPR005913">
    <property type="entry name" value="dTDP_dehydrorham_reduct"/>
</dbReference>